<dbReference type="InterPro" id="IPR036590">
    <property type="entry name" value="SRAP-like"/>
</dbReference>
<dbReference type="Gene3D" id="3.90.1680.20">
    <property type="match status" value="1"/>
</dbReference>
<dbReference type="RefSeq" id="WP_261516499.1">
    <property type="nucleotide sequence ID" value="NZ_JAODNV010000017.1"/>
</dbReference>
<accession>A0A9X3B7E8</accession>
<reference evidence="1" key="1">
    <citation type="submission" date="2022-08" db="EMBL/GenBank/DDBJ databases">
        <title>Chelativorans sichuanense sp. nov., a paraffin oil-degrading bacterium isolated from a mixture of oil-based drill cuttings and paddy soil.</title>
        <authorList>
            <person name="Yu J."/>
            <person name="Liu H."/>
            <person name="Chen Q."/>
        </authorList>
    </citation>
    <scope>NUCLEOTIDE SEQUENCE</scope>
    <source>
        <strain evidence="1">SCAU 2101</strain>
    </source>
</reference>
<keyword evidence="2" id="KW-1185">Reference proteome</keyword>
<dbReference type="EMBL" id="JAODNV010000017">
    <property type="protein sequence ID" value="MCT8991567.1"/>
    <property type="molecule type" value="Genomic_DNA"/>
</dbReference>
<gene>
    <name evidence="1" type="ORF">NYR54_14910</name>
</gene>
<comment type="caution">
    <text evidence="1">The sequence shown here is derived from an EMBL/GenBank/DDBJ whole genome shotgun (WGS) entry which is preliminary data.</text>
</comment>
<evidence type="ECO:0000313" key="2">
    <source>
        <dbReference type="Proteomes" id="UP001149009"/>
    </source>
</evidence>
<organism evidence="1 2">
    <name type="scientific">Chelativorans petroleitrophicus</name>
    <dbReference type="NCBI Taxonomy" id="2975484"/>
    <lineage>
        <taxon>Bacteria</taxon>
        <taxon>Pseudomonadati</taxon>
        <taxon>Pseudomonadota</taxon>
        <taxon>Alphaproteobacteria</taxon>
        <taxon>Hyphomicrobiales</taxon>
        <taxon>Phyllobacteriaceae</taxon>
        <taxon>Chelativorans</taxon>
    </lineage>
</organism>
<dbReference type="Proteomes" id="UP001149009">
    <property type="component" value="Unassembled WGS sequence"/>
</dbReference>
<dbReference type="SUPFAM" id="SSF143081">
    <property type="entry name" value="BB1717-like"/>
    <property type="match status" value="1"/>
</dbReference>
<protein>
    <submittedName>
        <fullName evidence="1">Uncharacterized protein</fullName>
    </submittedName>
</protein>
<evidence type="ECO:0000313" key="1">
    <source>
        <dbReference type="EMBL" id="MCT8991567.1"/>
    </source>
</evidence>
<name>A0A9X3B7E8_9HYPH</name>
<proteinExistence type="predicted"/>
<dbReference type="AlphaFoldDB" id="A0A9X3B7E8"/>
<sequence>MSLPSWHIRIDTLRSSVSPIEHKLVRARWGMPSPPKALNGKAYDYGVTNIRNTASPHWRRWLGSESRCLIPVTSFAEPNPAAEV</sequence>